<dbReference type="InParanoid" id="A0A1V8TTY1"/>
<accession>A0A1V8TTY1</accession>
<dbReference type="EMBL" id="NAJO01000001">
    <property type="protein sequence ID" value="OQO14787.1"/>
    <property type="molecule type" value="Genomic_DNA"/>
</dbReference>
<comment type="caution">
    <text evidence="1">The sequence shown here is derived from an EMBL/GenBank/DDBJ whole genome shotgun (WGS) entry which is preliminary data.</text>
</comment>
<proteinExistence type="predicted"/>
<dbReference type="AlphaFoldDB" id="A0A1V8TTY1"/>
<evidence type="ECO:0000313" key="1">
    <source>
        <dbReference type="EMBL" id="OQO14787.1"/>
    </source>
</evidence>
<sequence>MAGSPLGTIPPEIRVMIFDDVLSEVIVDVGLNSRNPPGQTAYSQRARFSAITRVSANAPGAADIDSIRVGAKRGKNPSLAMAYAMMMADKLASIVKWSLGVDSHVLIRFGKDNKSRSIPLKIRQSPLLVSIERKATFATFERSINMEFKAMRAARAALDFNEHKQAGERQRLRDVLECVRHLFHSGDVVSSPVIGRSVMGLEAAKCPDAPLLADISYALEKIEFFDCSISDMSTQHTSGIDTSITAAIAELKDLKLAGKISPTCFYSSLFRQYHRRALAKAFCALLNFGNAGGFN</sequence>
<protein>
    <submittedName>
        <fullName evidence="1">Uncharacterized protein</fullName>
    </submittedName>
</protein>
<dbReference type="Proteomes" id="UP000192596">
    <property type="component" value="Unassembled WGS sequence"/>
</dbReference>
<name>A0A1V8TTY1_9PEZI</name>
<gene>
    <name evidence="1" type="ORF">B0A48_00169</name>
</gene>
<evidence type="ECO:0000313" key="2">
    <source>
        <dbReference type="Proteomes" id="UP000192596"/>
    </source>
</evidence>
<reference evidence="2" key="1">
    <citation type="submission" date="2017-03" db="EMBL/GenBank/DDBJ databases">
        <title>Genomes of endolithic fungi from Antarctica.</title>
        <authorList>
            <person name="Coleine C."/>
            <person name="Masonjones S."/>
            <person name="Stajich J.E."/>
        </authorList>
    </citation>
    <scope>NUCLEOTIDE SEQUENCE [LARGE SCALE GENOMIC DNA]</scope>
    <source>
        <strain evidence="2">CCFEE 5527</strain>
    </source>
</reference>
<keyword evidence="2" id="KW-1185">Reference proteome</keyword>
<organism evidence="1 2">
    <name type="scientific">Cryoendolithus antarcticus</name>
    <dbReference type="NCBI Taxonomy" id="1507870"/>
    <lineage>
        <taxon>Eukaryota</taxon>
        <taxon>Fungi</taxon>
        <taxon>Dikarya</taxon>
        <taxon>Ascomycota</taxon>
        <taxon>Pezizomycotina</taxon>
        <taxon>Dothideomycetes</taxon>
        <taxon>Dothideomycetidae</taxon>
        <taxon>Cladosporiales</taxon>
        <taxon>Cladosporiaceae</taxon>
        <taxon>Cryoendolithus</taxon>
    </lineage>
</organism>